<sequence length="164" mass="19645">MKNEKINMDARILQYNLHYGFMENPMMFNFEYNPHRLIVRNYALRNNHIEVYKGYLLNFFPDRATKELEQFGVDILHLKYFNKDEASKWLMTQDVKILQSDINADDQDAVFNIVYLSDQDDINPYLNEDNDDFILRHSCPNQVLKSREKIWLDTRVDGIGLQFL</sequence>
<evidence type="ECO:0000313" key="1">
    <source>
        <dbReference type="EMBL" id="MEN5375724.1"/>
    </source>
</evidence>
<accession>A0ABV0BMK5</accession>
<keyword evidence="2" id="KW-1185">Reference proteome</keyword>
<dbReference type="Proteomes" id="UP001409291">
    <property type="component" value="Unassembled WGS sequence"/>
</dbReference>
<organism evidence="1 2">
    <name type="scientific">Sphingobacterium kitahiroshimense</name>
    <dbReference type="NCBI Taxonomy" id="470446"/>
    <lineage>
        <taxon>Bacteria</taxon>
        <taxon>Pseudomonadati</taxon>
        <taxon>Bacteroidota</taxon>
        <taxon>Sphingobacteriia</taxon>
        <taxon>Sphingobacteriales</taxon>
        <taxon>Sphingobacteriaceae</taxon>
        <taxon>Sphingobacterium</taxon>
    </lineage>
</organism>
<reference evidence="1 2" key="1">
    <citation type="submission" date="2024-04" db="EMBL/GenBank/DDBJ databases">
        <title>WGS of bacteria from Torrens River.</title>
        <authorList>
            <person name="Wyrsch E.R."/>
            <person name="Drigo B."/>
        </authorList>
    </citation>
    <scope>NUCLEOTIDE SEQUENCE [LARGE SCALE GENOMIC DNA]</scope>
    <source>
        <strain evidence="1 2">TWI391</strain>
    </source>
</reference>
<protein>
    <submittedName>
        <fullName evidence="1">Uncharacterized protein</fullName>
    </submittedName>
</protein>
<dbReference type="RefSeq" id="WP_168128047.1">
    <property type="nucleotide sequence ID" value="NZ_JBDJLH010000006.1"/>
</dbReference>
<name>A0ABV0BMK5_9SPHI</name>
<proteinExistence type="predicted"/>
<evidence type="ECO:0000313" key="2">
    <source>
        <dbReference type="Proteomes" id="UP001409291"/>
    </source>
</evidence>
<gene>
    <name evidence="1" type="ORF">ABE541_00445</name>
</gene>
<comment type="caution">
    <text evidence="1">The sequence shown here is derived from an EMBL/GenBank/DDBJ whole genome shotgun (WGS) entry which is preliminary data.</text>
</comment>
<dbReference type="EMBL" id="JBDJNQ010000001">
    <property type="protein sequence ID" value="MEN5375724.1"/>
    <property type="molecule type" value="Genomic_DNA"/>
</dbReference>